<proteinExistence type="predicted"/>
<feature type="compositionally biased region" description="Basic and acidic residues" evidence="1">
    <location>
        <begin position="619"/>
        <end position="630"/>
    </location>
</feature>
<sequence>MPIPGSEEQPGAVSRPRQSINFSSAIPIKKRRFPIIQPESPPQEEKQCNSDDKKRESNIPDEEQPSVCASSITDSCNSDVSKISASIVGKDEVTPKNIILAQANVDPFESEPQEAKPSVSLGPKDAQEAKPSVSLDPKDELKNKVDILLNEKSTESEARGRSVASLIMNVKQEIPSGQSESTCRPELSAGAMNIELSIGPQKPLVPPALEQQNSECIGLKSDKLDPSLLSLSLSKEKPILHENAMNNVSSVACSNRSNWDLNTTMDAWESSTDGDAFAHRVVDIGRSSKTNSIDDVMTTAGTVDLSLNKGKNILDEHRTNSSNASVLTFQQGKTDDSVGLRLGMPYRELDFSRESSALSNKLTSVGPNLNLQQVQLSAMNLNIASARTVKSEPVDENSKHDSSIGSRSSSSNMGLSKFSSVKREFVENLSRETLLPSSVSPDKLFDPRSIKSELVLPQSVGSVMQHQESCASSSTLSVLSMPQNSFRSKLSTCSELTVSGDLSNRSEHSFHSEEVHDHNDIPDGLTDMVSKHVSQESKPLKQCNVENSNVKNPDKCEIGQPAEHTLELCGYKERAANDEEKISISAEIIEDDFCGSDFKSHENCDVDTCMDVGEKISHKEDEYEDGEIREPLQPSSGEDHVDKGKTTENVERECDSRNLQPCVHLGDQDAKASEFSEKAPVSGNHDDTVEESAMIGYEPHSEDNSFKKLSDVFEVGVDEKRCISVVTPEKQLDLSGIEDVEEGPNEEVSSDTPTNGSHGIGPQLGDEATDKVVKEICSEKHDLNSNNVEASVNGGNAAAKDSNNVGNKSRIINLSRASVVTTPCKTKPVPNRWLASRSGKERCSGPDGEIQPRGYRDEVHTGGLNKYAKDREHDNSFRNSRPSFTRGRGRGSGRFGSSHREWDSNREFASETYTGQSDYRPVRHKHTSSISDVDRECNGYDGTSFGGNRRKPIMNDEFPLSRRTSFRRLSPGDRDGPVNRGNQMLRRIPRNISPSRCDVEDSSNLVGFQHGDKFVRHLPDDMIDPVYARPQAIYEEVDDGQQVRGNRNFSTMQRKGYPRIRSKSPIRSRTRSPGPRRRSPNGLPELNQYRMGRMRSPERACFRDEMTVSRRRGGSPSFVSRHPNDLRDIDSGREHFHPRPVNFNRRSSPARVLPASLRRGDAYLRELGDGDEYVDGPPLTNKFRGDGSIDDRRKFIERQRPVRSFRPSYNSDGDNFPFHSDDGGPRPYRFCPDVDTEFVERSNMREREFDGREREFDGRVKHQPLVPSRRIRNIEEQQDGNYRPGGRVWHDDGFSDVSRGKRRRF</sequence>
<dbReference type="EMBL" id="WHWC01000006">
    <property type="protein sequence ID" value="KAG8380821.1"/>
    <property type="molecule type" value="Genomic_DNA"/>
</dbReference>
<dbReference type="PANTHER" id="PTHR34536">
    <property type="entry name" value="DENTIN SIALOPHOSPHOPROTEIN-LIKE PROTEIN"/>
    <property type="match status" value="1"/>
</dbReference>
<reference evidence="2" key="1">
    <citation type="submission" date="2019-10" db="EMBL/GenBank/DDBJ databases">
        <authorList>
            <person name="Zhang R."/>
            <person name="Pan Y."/>
            <person name="Wang J."/>
            <person name="Ma R."/>
            <person name="Yu S."/>
        </authorList>
    </citation>
    <scope>NUCLEOTIDE SEQUENCE</scope>
    <source>
        <strain evidence="2">LA-IB0</strain>
        <tissue evidence="2">Leaf</tissue>
    </source>
</reference>
<name>A0AAV6XJY9_9LAMI</name>
<feature type="compositionally biased region" description="Basic residues" evidence="1">
    <location>
        <begin position="1056"/>
        <end position="1079"/>
    </location>
</feature>
<dbReference type="PANTHER" id="PTHR34536:SF4">
    <property type="entry name" value="BTZ DOMAIN-CONTAINING PROTEIN"/>
    <property type="match status" value="1"/>
</dbReference>
<feature type="compositionally biased region" description="Low complexity" evidence="1">
    <location>
        <begin position="403"/>
        <end position="415"/>
    </location>
</feature>
<feature type="region of interest" description="Disordered" evidence="1">
    <location>
        <begin position="823"/>
        <end position="902"/>
    </location>
</feature>
<gene>
    <name evidence="2" type="ORF">BUALT_Bualt06G0056300</name>
</gene>
<feature type="region of interest" description="Disordered" evidence="1">
    <location>
        <begin position="1037"/>
        <end position="1087"/>
    </location>
</feature>
<feature type="region of interest" description="Disordered" evidence="1">
    <location>
        <begin position="388"/>
        <end position="415"/>
    </location>
</feature>
<evidence type="ECO:0000256" key="1">
    <source>
        <dbReference type="SAM" id="MobiDB-lite"/>
    </source>
</evidence>
<feature type="compositionally biased region" description="Basic and acidic residues" evidence="1">
    <location>
        <begin position="867"/>
        <end position="876"/>
    </location>
</feature>
<feature type="region of interest" description="Disordered" evidence="1">
    <location>
        <begin position="1273"/>
        <end position="1305"/>
    </location>
</feature>
<protein>
    <submittedName>
        <fullName evidence="2">Uncharacterized protein</fullName>
    </submittedName>
</protein>
<keyword evidence="3" id="KW-1185">Reference proteome</keyword>
<feature type="compositionally biased region" description="Polar residues" evidence="1">
    <location>
        <begin position="1043"/>
        <end position="1053"/>
    </location>
</feature>
<evidence type="ECO:0000313" key="3">
    <source>
        <dbReference type="Proteomes" id="UP000826271"/>
    </source>
</evidence>
<dbReference type="Proteomes" id="UP000826271">
    <property type="component" value="Unassembled WGS sequence"/>
</dbReference>
<organism evidence="2 3">
    <name type="scientific">Buddleja alternifolia</name>
    <dbReference type="NCBI Taxonomy" id="168488"/>
    <lineage>
        <taxon>Eukaryota</taxon>
        <taxon>Viridiplantae</taxon>
        <taxon>Streptophyta</taxon>
        <taxon>Embryophyta</taxon>
        <taxon>Tracheophyta</taxon>
        <taxon>Spermatophyta</taxon>
        <taxon>Magnoliopsida</taxon>
        <taxon>eudicotyledons</taxon>
        <taxon>Gunneridae</taxon>
        <taxon>Pentapetalae</taxon>
        <taxon>asterids</taxon>
        <taxon>lamiids</taxon>
        <taxon>Lamiales</taxon>
        <taxon>Scrophulariaceae</taxon>
        <taxon>Buddlejeae</taxon>
        <taxon>Buddleja</taxon>
    </lineage>
</organism>
<feature type="compositionally biased region" description="Basic and acidic residues" evidence="1">
    <location>
        <begin position="43"/>
        <end position="58"/>
    </location>
</feature>
<feature type="region of interest" description="Disordered" evidence="1">
    <location>
        <begin position="1"/>
        <end position="76"/>
    </location>
</feature>
<feature type="compositionally biased region" description="Polar residues" evidence="1">
    <location>
        <begin position="67"/>
        <end position="76"/>
    </location>
</feature>
<evidence type="ECO:0000313" key="2">
    <source>
        <dbReference type="EMBL" id="KAG8380821.1"/>
    </source>
</evidence>
<comment type="caution">
    <text evidence="2">The sequence shown here is derived from an EMBL/GenBank/DDBJ whole genome shotgun (WGS) entry which is preliminary data.</text>
</comment>
<feature type="region of interest" description="Disordered" evidence="1">
    <location>
        <begin position="619"/>
        <end position="654"/>
    </location>
</feature>
<feature type="region of interest" description="Disordered" evidence="1">
    <location>
        <begin position="104"/>
        <end position="138"/>
    </location>
</feature>
<feature type="compositionally biased region" description="Basic and acidic residues" evidence="1">
    <location>
        <begin position="1122"/>
        <end position="1137"/>
    </location>
</feature>
<feature type="region of interest" description="Disordered" evidence="1">
    <location>
        <begin position="1106"/>
        <end position="1145"/>
    </location>
</feature>
<feature type="compositionally biased region" description="Basic and acidic residues" evidence="1">
    <location>
        <begin position="637"/>
        <end position="654"/>
    </location>
</feature>
<feature type="region of interest" description="Disordered" evidence="1">
    <location>
        <begin position="1204"/>
        <end position="1224"/>
    </location>
</feature>
<feature type="compositionally biased region" description="Acidic residues" evidence="1">
    <location>
        <begin position="736"/>
        <end position="749"/>
    </location>
</feature>
<accession>A0AAV6XJY9</accession>
<feature type="compositionally biased region" description="Basic and acidic residues" evidence="1">
    <location>
        <begin position="389"/>
        <end position="402"/>
    </location>
</feature>
<feature type="region of interest" description="Disordered" evidence="1">
    <location>
        <begin position="733"/>
        <end position="765"/>
    </location>
</feature>